<keyword evidence="3" id="KW-1185">Reference proteome</keyword>
<sequence length="313" mass="35993">MRSLLTQLGSCWMKASTMSFRWEPVFASSSSCSAGEEEALEEPLRLQVSPGVSRCPQVSPGLSRCLQVSPGVSMCPQVSPGLSRCLTLLVQQLLGQLFALCLDGGHEGLQVHQVLVEVAGVLVLPDAALQVVLAGLPRREDVDAGAVLWEGRRPRQTGVENYKDGVLPSTGPRTLLHRLVLRQLRHVLVQQVGQRLRVGQQLLVRRRRLLVLLVTVLTQLPFGVEDPPEEEEEEEEEETSATKSDQRDTKRKKRREEENRRKRRGRKRRRKRKKRGWRRKSNQRPTKRRKWRRKRREEEEENEEEEKGEKEEE</sequence>
<gene>
    <name evidence="2" type="ORF">EYF80_035030</name>
</gene>
<feature type="compositionally biased region" description="Basic residues" evidence="1">
    <location>
        <begin position="261"/>
        <end position="295"/>
    </location>
</feature>
<protein>
    <submittedName>
        <fullName evidence="2">Uncharacterized protein</fullName>
    </submittedName>
</protein>
<dbReference type="Proteomes" id="UP000314294">
    <property type="component" value="Unassembled WGS sequence"/>
</dbReference>
<evidence type="ECO:0000313" key="2">
    <source>
        <dbReference type="EMBL" id="TNN54747.1"/>
    </source>
</evidence>
<comment type="caution">
    <text evidence="2">The sequence shown here is derived from an EMBL/GenBank/DDBJ whole genome shotgun (WGS) entry which is preliminary data.</text>
</comment>
<name>A0A4Z2GMG3_9TELE</name>
<organism evidence="2 3">
    <name type="scientific">Liparis tanakae</name>
    <name type="common">Tanaka's snailfish</name>
    <dbReference type="NCBI Taxonomy" id="230148"/>
    <lineage>
        <taxon>Eukaryota</taxon>
        <taxon>Metazoa</taxon>
        <taxon>Chordata</taxon>
        <taxon>Craniata</taxon>
        <taxon>Vertebrata</taxon>
        <taxon>Euteleostomi</taxon>
        <taxon>Actinopterygii</taxon>
        <taxon>Neopterygii</taxon>
        <taxon>Teleostei</taxon>
        <taxon>Neoteleostei</taxon>
        <taxon>Acanthomorphata</taxon>
        <taxon>Eupercaria</taxon>
        <taxon>Perciformes</taxon>
        <taxon>Cottioidei</taxon>
        <taxon>Cottales</taxon>
        <taxon>Liparidae</taxon>
        <taxon>Liparis</taxon>
    </lineage>
</organism>
<feature type="compositionally biased region" description="Acidic residues" evidence="1">
    <location>
        <begin position="226"/>
        <end position="239"/>
    </location>
</feature>
<evidence type="ECO:0000256" key="1">
    <source>
        <dbReference type="SAM" id="MobiDB-lite"/>
    </source>
</evidence>
<dbReference type="EMBL" id="SRLO01000475">
    <property type="protein sequence ID" value="TNN54747.1"/>
    <property type="molecule type" value="Genomic_DNA"/>
</dbReference>
<accession>A0A4Z2GMG3</accession>
<evidence type="ECO:0000313" key="3">
    <source>
        <dbReference type="Proteomes" id="UP000314294"/>
    </source>
</evidence>
<dbReference type="OrthoDB" id="10069699at2759"/>
<dbReference type="AlphaFoldDB" id="A0A4Z2GMG3"/>
<proteinExistence type="predicted"/>
<reference evidence="2 3" key="1">
    <citation type="submission" date="2019-03" db="EMBL/GenBank/DDBJ databases">
        <title>First draft genome of Liparis tanakae, snailfish: a comprehensive survey of snailfish specific genes.</title>
        <authorList>
            <person name="Kim W."/>
            <person name="Song I."/>
            <person name="Jeong J.-H."/>
            <person name="Kim D."/>
            <person name="Kim S."/>
            <person name="Ryu S."/>
            <person name="Song J.Y."/>
            <person name="Lee S.K."/>
        </authorList>
    </citation>
    <scope>NUCLEOTIDE SEQUENCE [LARGE SCALE GENOMIC DNA]</scope>
    <source>
        <tissue evidence="2">Muscle</tissue>
    </source>
</reference>
<feature type="region of interest" description="Disordered" evidence="1">
    <location>
        <begin position="224"/>
        <end position="313"/>
    </location>
</feature>